<evidence type="ECO:0000256" key="2">
    <source>
        <dbReference type="ARBA" id="ARBA00022801"/>
    </source>
</evidence>
<dbReference type="PRINTS" id="PR00502">
    <property type="entry name" value="NUDIXFAMILY"/>
</dbReference>
<feature type="compositionally biased region" description="Basic residues" evidence="4">
    <location>
        <begin position="9"/>
        <end position="27"/>
    </location>
</feature>
<feature type="region of interest" description="Disordered" evidence="4">
    <location>
        <begin position="1"/>
        <end position="99"/>
    </location>
</feature>
<reference evidence="6 7" key="1">
    <citation type="submission" date="2020-08" db="EMBL/GenBank/DDBJ databases">
        <title>Sequencing the genomes of 1000 actinobacteria strains.</title>
        <authorList>
            <person name="Klenk H.-P."/>
        </authorList>
    </citation>
    <scope>NUCLEOTIDE SEQUENCE [LARGE SCALE GENOMIC DNA]</scope>
    <source>
        <strain evidence="6 7">DSM 45258</strain>
    </source>
</reference>
<evidence type="ECO:0000313" key="6">
    <source>
        <dbReference type="EMBL" id="MBB3038108.1"/>
    </source>
</evidence>
<dbReference type="OrthoDB" id="9816289at2"/>
<dbReference type="InterPro" id="IPR020084">
    <property type="entry name" value="NUDIX_hydrolase_CS"/>
</dbReference>
<dbReference type="Proteomes" id="UP000567922">
    <property type="component" value="Unassembled WGS sequence"/>
</dbReference>
<feature type="region of interest" description="Disordered" evidence="4">
    <location>
        <begin position="253"/>
        <end position="292"/>
    </location>
</feature>
<dbReference type="Pfam" id="PF00293">
    <property type="entry name" value="NUDIX"/>
    <property type="match status" value="1"/>
</dbReference>
<evidence type="ECO:0000313" key="7">
    <source>
        <dbReference type="Proteomes" id="UP000567922"/>
    </source>
</evidence>
<keyword evidence="7" id="KW-1185">Reference proteome</keyword>
<name>A0A839RPI5_9ACTN</name>
<dbReference type="GO" id="GO:0016787">
    <property type="term" value="F:hydrolase activity"/>
    <property type="evidence" value="ECO:0007669"/>
    <property type="project" value="UniProtKB-KW"/>
</dbReference>
<dbReference type="PANTHER" id="PTHR43736:SF1">
    <property type="entry name" value="DIHYDRONEOPTERIN TRIPHOSPHATE DIPHOSPHATASE"/>
    <property type="match status" value="1"/>
</dbReference>
<comment type="caution">
    <text evidence="6">The sequence shown here is derived from an EMBL/GenBank/DDBJ whole genome shotgun (WGS) entry which is preliminary data.</text>
</comment>
<comment type="similarity">
    <text evidence="1 3">Belongs to the Nudix hydrolase family.</text>
</comment>
<accession>A0A839RPI5</accession>
<organism evidence="6 7">
    <name type="scientific">Hoyosella altamirensis</name>
    <dbReference type="NCBI Taxonomy" id="616997"/>
    <lineage>
        <taxon>Bacteria</taxon>
        <taxon>Bacillati</taxon>
        <taxon>Actinomycetota</taxon>
        <taxon>Actinomycetes</taxon>
        <taxon>Mycobacteriales</taxon>
        <taxon>Hoyosellaceae</taxon>
        <taxon>Hoyosella</taxon>
    </lineage>
</organism>
<protein>
    <submittedName>
        <fullName evidence="6">8-oxo-dGTP pyrophosphatase MutT (NUDIX family)</fullName>
    </submittedName>
</protein>
<gene>
    <name evidence="6" type="ORF">FHU29_002557</name>
</gene>
<evidence type="ECO:0000256" key="3">
    <source>
        <dbReference type="RuleBase" id="RU003476"/>
    </source>
</evidence>
<dbReference type="InterPro" id="IPR000086">
    <property type="entry name" value="NUDIX_hydrolase_dom"/>
</dbReference>
<dbReference type="InterPro" id="IPR020476">
    <property type="entry name" value="Nudix_hydrolase"/>
</dbReference>
<dbReference type="EMBL" id="JACHWS010000002">
    <property type="protein sequence ID" value="MBB3038108.1"/>
    <property type="molecule type" value="Genomic_DNA"/>
</dbReference>
<feature type="domain" description="Nudix hydrolase" evidence="5">
    <location>
        <begin position="96"/>
        <end position="232"/>
    </location>
</feature>
<keyword evidence="2 3" id="KW-0378">Hydrolase</keyword>
<dbReference type="Gene3D" id="3.90.79.10">
    <property type="entry name" value="Nucleoside Triphosphate Pyrophosphohydrolase"/>
    <property type="match status" value="1"/>
</dbReference>
<dbReference type="PROSITE" id="PS51462">
    <property type="entry name" value="NUDIX"/>
    <property type="match status" value="1"/>
</dbReference>
<dbReference type="AlphaFoldDB" id="A0A839RPI5"/>
<feature type="compositionally biased region" description="Polar residues" evidence="4">
    <location>
        <begin position="32"/>
        <end position="46"/>
    </location>
</feature>
<dbReference type="SUPFAM" id="SSF55811">
    <property type="entry name" value="Nudix"/>
    <property type="match status" value="1"/>
</dbReference>
<dbReference type="PROSITE" id="PS00893">
    <property type="entry name" value="NUDIX_BOX"/>
    <property type="match status" value="1"/>
</dbReference>
<evidence type="ECO:0000259" key="5">
    <source>
        <dbReference type="PROSITE" id="PS51462"/>
    </source>
</evidence>
<dbReference type="RefSeq" id="WP_083962261.1">
    <property type="nucleotide sequence ID" value="NZ_BDDI01000006.1"/>
</dbReference>
<dbReference type="InterPro" id="IPR015797">
    <property type="entry name" value="NUDIX_hydrolase-like_dom_sf"/>
</dbReference>
<dbReference type="PANTHER" id="PTHR43736">
    <property type="entry name" value="ADP-RIBOSE PYROPHOSPHATASE"/>
    <property type="match status" value="1"/>
</dbReference>
<sequence>MSPDDRAAHPRHRKRRPRRRGGRGQRHATHDSPGTTPHSGTDSGVNSDKETNVHTTTGQQSASQHGATPSGKPRPKPQNGSAPGHRGHRGRRLRTVRETSAGGLVITGWDGGRDKLRAALIGRLDRRGRLLWSLPKGHIERGETAEQTAMREVAEETGIQGRILASLGSIDYWFVTEGRRVHKTVHHYLMRFLGGELSDADMEVSEVAWVPLAELDSRLAYADERKLARMAAELIASMASSLDGLRNLAADAANAAKPDHEGTGNEGVAPKLQTRGHQNDPEPAESLDKPQI</sequence>
<dbReference type="CDD" id="cd03673">
    <property type="entry name" value="NUDIX_Ap6A_hydrolase"/>
    <property type="match status" value="1"/>
</dbReference>
<evidence type="ECO:0000256" key="4">
    <source>
        <dbReference type="SAM" id="MobiDB-lite"/>
    </source>
</evidence>
<feature type="compositionally biased region" description="Polar residues" evidence="4">
    <location>
        <begin position="53"/>
        <end position="67"/>
    </location>
</feature>
<proteinExistence type="inferred from homology"/>
<evidence type="ECO:0000256" key="1">
    <source>
        <dbReference type="ARBA" id="ARBA00005582"/>
    </source>
</evidence>
<feature type="compositionally biased region" description="Basic residues" evidence="4">
    <location>
        <begin position="85"/>
        <end position="94"/>
    </location>
</feature>